<dbReference type="Gene3D" id="3.40.50.150">
    <property type="entry name" value="Vaccinia Virus protein VP39"/>
    <property type="match status" value="1"/>
</dbReference>
<dbReference type="PANTHER" id="PTHR37909">
    <property type="entry name" value="S-ADENOSYL-L-METHIONINE-DEPENDENT METHYLTRANSFERASES SUPERFAMILY PROTEIN"/>
    <property type="match status" value="1"/>
</dbReference>
<dbReference type="AlphaFoldDB" id="A0A815SXT4"/>
<name>A0A815SXT4_ADIRI</name>
<dbReference type="InterPro" id="IPR029063">
    <property type="entry name" value="SAM-dependent_MTases_sf"/>
</dbReference>
<protein>
    <submittedName>
        <fullName evidence="2">Uncharacterized protein</fullName>
    </submittedName>
</protein>
<keyword evidence="3" id="KW-1185">Reference proteome</keyword>
<dbReference type="EMBL" id="CAJNOR010004327">
    <property type="protein sequence ID" value="CAF1493864.1"/>
    <property type="molecule type" value="Genomic_DNA"/>
</dbReference>
<dbReference type="EMBL" id="CAJNOJ010000143">
    <property type="protein sequence ID" value="CAF1192566.1"/>
    <property type="molecule type" value="Genomic_DNA"/>
</dbReference>
<dbReference type="Proteomes" id="UP000663852">
    <property type="component" value="Unassembled WGS sequence"/>
</dbReference>
<dbReference type="PANTHER" id="PTHR37909:SF1">
    <property type="entry name" value="S-ADENOSYL-L-METHIONINE-DEPENDENT METHYLTRANSFERASES SUPERFAMILY PROTEIN"/>
    <property type="match status" value="1"/>
</dbReference>
<dbReference type="Proteomes" id="UP000663828">
    <property type="component" value="Unassembled WGS sequence"/>
</dbReference>
<reference evidence="2" key="1">
    <citation type="submission" date="2021-02" db="EMBL/GenBank/DDBJ databases">
        <authorList>
            <person name="Nowell W R."/>
        </authorList>
    </citation>
    <scope>NUCLEOTIDE SEQUENCE</scope>
</reference>
<dbReference type="Pfam" id="PF13578">
    <property type="entry name" value="Methyltransf_24"/>
    <property type="match status" value="1"/>
</dbReference>
<evidence type="ECO:0000313" key="3">
    <source>
        <dbReference type="Proteomes" id="UP000663828"/>
    </source>
</evidence>
<sequence length="318" mass="36812">MNTCQLKRPTKLCISLLLVFILISIAVKLFSSLELAAKSPDNIETLIITHHKQQSDWAPFDRRITPRHLFQSFFSIQQDSKWLAKPTLHSPTFQEIHRLLFGLSAPNIYTTWPNYFKQKSDSTYPHTSLTQSIFEKILEEVDIPIRFVVEVGSFMGKSAINIGKVLLQSQFNQSYVLLCIDTWLGGLEHWVRDDFREMMGMAYGRPIVYERFIANIIDSNLTNHVLPYSTTSLLGARFLLEKKLFPQIIYLDSAHLQGETYIELELYWSILQTGGVLVGDDWDWEAVRCDVLRFIDSNQLNVTVLSAKTWFIKKLMRV</sequence>
<organism evidence="2 3">
    <name type="scientific">Adineta ricciae</name>
    <name type="common">Rotifer</name>
    <dbReference type="NCBI Taxonomy" id="249248"/>
    <lineage>
        <taxon>Eukaryota</taxon>
        <taxon>Metazoa</taxon>
        <taxon>Spiralia</taxon>
        <taxon>Gnathifera</taxon>
        <taxon>Rotifera</taxon>
        <taxon>Eurotatoria</taxon>
        <taxon>Bdelloidea</taxon>
        <taxon>Adinetida</taxon>
        <taxon>Adinetidae</taxon>
        <taxon>Adineta</taxon>
    </lineage>
</organism>
<gene>
    <name evidence="1" type="ORF">EDS130_LOCUS24897</name>
    <name evidence="2" type="ORF">XAT740_LOCUS39245</name>
</gene>
<accession>A0A815SXT4</accession>
<evidence type="ECO:0000313" key="2">
    <source>
        <dbReference type="EMBL" id="CAF1493864.1"/>
    </source>
</evidence>
<dbReference type="OrthoDB" id="186626at2759"/>
<evidence type="ECO:0000313" key="1">
    <source>
        <dbReference type="EMBL" id="CAF1192566.1"/>
    </source>
</evidence>
<comment type="caution">
    <text evidence="2">The sequence shown here is derived from an EMBL/GenBank/DDBJ whole genome shotgun (WGS) entry which is preliminary data.</text>
</comment>
<proteinExistence type="predicted"/>